<keyword evidence="10" id="KW-0902">Two-component regulatory system</keyword>
<dbReference type="Proteomes" id="UP001596233">
    <property type="component" value="Unassembled WGS sequence"/>
</dbReference>
<reference evidence="17" key="1">
    <citation type="journal article" date="2019" name="Int. J. Syst. Evol. Microbiol.">
        <title>The Global Catalogue of Microorganisms (GCM) 10K type strain sequencing project: providing services to taxonomists for standard genome sequencing and annotation.</title>
        <authorList>
            <consortium name="The Broad Institute Genomics Platform"/>
            <consortium name="The Broad Institute Genome Sequencing Center for Infectious Disease"/>
            <person name="Wu L."/>
            <person name="Ma J."/>
        </authorList>
    </citation>
    <scope>NUCLEOTIDE SEQUENCE [LARGE SCALE GENOMIC DNA]</scope>
    <source>
        <strain evidence="17">PCU 280</strain>
    </source>
</reference>
<dbReference type="Gene3D" id="3.30.565.10">
    <property type="entry name" value="Histidine kinase-like ATPase, C-terminal domain"/>
    <property type="match status" value="1"/>
</dbReference>
<evidence type="ECO:0000256" key="5">
    <source>
        <dbReference type="ARBA" id="ARBA00022553"/>
    </source>
</evidence>
<evidence type="ECO:0000256" key="1">
    <source>
        <dbReference type="ARBA" id="ARBA00000085"/>
    </source>
</evidence>
<evidence type="ECO:0000256" key="9">
    <source>
        <dbReference type="ARBA" id="ARBA00022840"/>
    </source>
</evidence>
<dbReference type="SUPFAM" id="SSF158472">
    <property type="entry name" value="HAMP domain-like"/>
    <property type="match status" value="1"/>
</dbReference>
<dbReference type="SMART" id="SM00388">
    <property type="entry name" value="HisKA"/>
    <property type="match status" value="1"/>
</dbReference>
<evidence type="ECO:0000256" key="13">
    <source>
        <dbReference type="SAM" id="Phobius"/>
    </source>
</evidence>
<accession>A0ABW1V718</accession>
<evidence type="ECO:0000256" key="10">
    <source>
        <dbReference type="ARBA" id="ARBA00023012"/>
    </source>
</evidence>
<dbReference type="SUPFAM" id="SSF47384">
    <property type="entry name" value="Homodimeric domain of signal transducing histidine kinase"/>
    <property type="match status" value="1"/>
</dbReference>
<evidence type="ECO:0000313" key="16">
    <source>
        <dbReference type="EMBL" id="MFC6334455.1"/>
    </source>
</evidence>
<evidence type="ECO:0000256" key="2">
    <source>
        <dbReference type="ARBA" id="ARBA00004651"/>
    </source>
</evidence>
<proteinExistence type="predicted"/>
<comment type="subcellular location">
    <subcellularLocation>
        <location evidence="2">Cell membrane</location>
        <topology evidence="2">Multi-pass membrane protein</topology>
    </subcellularLocation>
</comment>
<dbReference type="PRINTS" id="PR00344">
    <property type="entry name" value="BCTRLSENSOR"/>
</dbReference>
<dbReference type="SMART" id="SM00304">
    <property type="entry name" value="HAMP"/>
    <property type="match status" value="1"/>
</dbReference>
<dbReference type="CDD" id="cd00082">
    <property type="entry name" value="HisKA"/>
    <property type="match status" value="1"/>
</dbReference>
<keyword evidence="4" id="KW-1003">Cell membrane</keyword>
<dbReference type="InterPro" id="IPR003661">
    <property type="entry name" value="HisK_dim/P_dom"/>
</dbReference>
<comment type="caution">
    <text evidence="16">The sequence shown here is derived from an EMBL/GenBank/DDBJ whole genome shotgun (WGS) entry which is preliminary data.</text>
</comment>
<keyword evidence="13" id="KW-0812">Transmembrane</keyword>
<keyword evidence="11 13" id="KW-0472">Membrane</keyword>
<dbReference type="InterPro" id="IPR050351">
    <property type="entry name" value="BphY/WalK/GraS-like"/>
</dbReference>
<comment type="catalytic activity">
    <reaction evidence="1">
        <text>ATP + protein L-histidine = ADP + protein N-phospho-L-histidine.</text>
        <dbReference type="EC" id="2.7.13.3"/>
    </reaction>
</comment>
<evidence type="ECO:0000256" key="6">
    <source>
        <dbReference type="ARBA" id="ARBA00022679"/>
    </source>
</evidence>
<name>A0ABW1V718_9BACL</name>
<dbReference type="PROSITE" id="PS50885">
    <property type="entry name" value="HAMP"/>
    <property type="match status" value="1"/>
</dbReference>
<feature type="domain" description="HAMP" evidence="15">
    <location>
        <begin position="119"/>
        <end position="171"/>
    </location>
</feature>
<dbReference type="SUPFAM" id="SSF55874">
    <property type="entry name" value="ATPase domain of HSP90 chaperone/DNA topoisomerase II/histidine kinase"/>
    <property type="match status" value="1"/>
</dbReference>
<evidence type="ECO:0000256" key="11">
    <source>
        <dbReference type="ARBA" id="ARBA00023136"/>
    </source>
</evidence>
<dbReference type="Gene3D" id="6.10.340.10">
    <property type="match status" value="1"/>
</dbReference>
<dbReference type="CDD" id="cd06225">
    <property type="entry name" value="HAMP"/>
    <property type="match status" value="1"/>
</dbReference>
<keyword evidence="6" id="KW-0808">Transferase</keyword>
<evidence type="ECO:0000313" key="17">
    <source>
        <dbReference type="Proteomes" id="UP001596233"/>
    </source>
</evidence>
<dbReference type="PANTHER" id="PTHR45453">
    <property type="entry name" value="PHOSPHATE REGULON SENSOR PROTEIN PHOR"/>
    <property type="match status" value="1"/>
</dbReference>
<dbReference type="Pfam" id="PF02518">
    <property type="entry name" value="HATPase_c"/>
    <property type="match status" value="1"/>
</dbReference>
<dbReference type="InterPro" id="IPR005467">
    <property type="entry name" value="His_kinase_dom"/>
</dbReference>
<dbReference type="PROSITE" id="PS50109">
    <property type="entry name" value="HIS_KIN"/>
    <property type="match status" value="1"/>
</dbReference>
<dbReference type="EC" id="2.7.13.3" evidence="3"/>
<dbReference type="PANTHER" id="PTHR45453:SF1">
    <property type="entry name" value="PHOSPHATE REGULON SENSOR PROTEIN PHOR"/>
    <property type="match status" value="1"/>
</dbReference>
<dbReference type="EMBL" id="JBHSTE010000006">
    <property type="protein sequence ID" value="MFC6334455.1"/>
    <property type="molecule type" value="Genomic_DNA"/>
</dbReference>
<dbReference type="InterPro" id="IPR036890">
    <property type="entry name" value="HATPase_C_sf"/>
</dbReference>
<dbReference type="CDD" id="cd00075">
    <property type="entry name" value="HATPase"/>
    <property type="match status" value="1"/>
</dbReference>
<dbReference type="InterPro" id="IPR004358">
    <property type="entry name" value="Sig_transdc_His_kin-like_C"/>
</dbReference>
<feature type="transmembrane region" description="Helical" evidence="13">
    <location>
        <begin position="95"/>
        <end position="117"/>
    </location>
</feature>
<sequence length="406" mass="45354">MTTLRIRTFTVFCLVLILLIPWLCFVAAHAIETKSLTITKKSTQYDIVHGHLTEMISLLDDTTMRWHDPSWQNQLNTQIEQAKQSLANEPAANRYTVQATAAGIGVVIAFIMIGFMLRRLLLKPLEKLGVAARHIASGDLDITIPSLRIKEIAEVRDGFEAMVAGLRKAHQKQIELEEERRFVIAAIAHDLRTPLFALRGYLDGLAQGIARSPEQMTKYVAVCKEKSAQLDRLVEDLFTFSKMEYVDERLDSERVNVPSLLQKALDSVQPAAEQKTILFRYDRAPLEDCIVYGDEHLLERAFSNLLDNAVRHTPSGGTIAMECVQEGSKFKFSVHDSGDGFSEEELPKVFEPLYRGEHSRNRATGGSGLGLTIAQRIVRKHGGDLEAGNHPQGGARLTGWLPAVNR</sequence>
<dbReference type="SMART" id="SM00387">
    <property type="entry name" value="HATPase_c"/>
    <property type="match status" value="1"/>
</dbReference>
<dbReference type="InterPro" id="IPR003594">
    <property type="entry name" value="HATPase_dom"/>
</dbReference>
<feature type="region of interest" description="Disordered" evidence="12">
    <location>
        <begin position="384"/>
        <end position="406"/>
    </location>
</feature>
<evidence type="ECO:0000256" key="3">
    <source>
        <dbReference type="ARBA" id="ARBA00012438"/>
    </source>
</evidence>
<evidence type="ECO:0000256" key="7">
    <source>
        <dbReference type="ARBA" id="ARBA00022741"/>
    </source>
</evidence>
<keyword evidence="9" id="KW-0067">ATP-binding</keyword>
<protein>
    <recommendedName>
        <fullName evidence="3">histidine kinase</fullName>
        <ecNumber evidence="3">2.7.13.3</ecNumber>
    </recommendedName>
</protein>
<evidence type="ECO:0000256" key="12">
    <source>
        <dbReference type="SAM" id="MobiDB-lite"/>
    </source>
</evidence>
<dbReference type="RefSeq" id="WP_379237001.1">
    <property type="nucleotide sequence ID" value="NZ_JBHSTE010000006.1"/>
</dbReference>
<gene>
    <name evidence="16" type="ORF">ACFP56_17645</name>
</gene>
<keyword evidence="17" id="KW-1185">Reference proteome</keyword>
<keyword evidence="8 16" id="KW-0418">Kinase</keyword>
<evidence type="ECO:0000259" key="15">
    <source>
        <dbReference type="PROSITE" id="PS50885"/>
    </source>
</evidence>
<dbReference type="Pfam" id="PF00672">
    <property type="entry name" value="HAMP"/>
    <property type="match status" value="1"/>
</dbReference>
<evidence type="ECO:0000256" key="8">
    <source>
        <dbReference type="ARBA" id="ARBA00022777"/>
    </source>
</evidence>
<keyword evidence="13" id="KW-1133">Transmembrane helix</keyword>
<keyword evidence="5" id="KW-0597">Phosphoprotein</keyword>
<dbReference type="InterPro" id="IPR036097">
    <property type="entry name" value="HisK_dim/P_sf"/>
</dbReference>
<evidence type="ECO:0000259" key="14">
    <source>
        <dbReference type="PROSITE" id="PS50109"/>
    </source>
</evidence>
<organism evidence="16 17">
    <name type="scientific">Paenibacillus septentrionalis</name>
    <dbReference type="NCBI Taxonomy" id="429342"/>
    <lineage>
        <taxon>Bacteria</taxon>
        <taxon>Bacillati</taxon>
        <taxon>Bacillota</taxon>
        <taxon>Bacilli</taxon>
        <taxon>Bacillales</taxon>
        <taxon>Paenibacillaceae</taxon>
        <taxon>Paenibacillus</taxon>
    </lineage>
</organism>
<dbReference type="GO" id="GO:0016301">
    <property type="term" value="F:kinase activity"/>
    <property type="evidence" value="ECO:0007669"/>
    <property type="project" value="UniProtKB-KW"/>
</dbReference>
<evidence type="ECO:0000256" key="4">
    <source>
        <dbReference type="ARBA" id="ARBA00022475"/>
    </source>
</evidence>
<feature type="domain" description="Histidine kinase" evidence="14">
    <location>
        <begin position="186"/>
        <end position="405"/>
    </location>
</feature>
<dbReference type="Gene3D" id="1.10.287.130">
    <property type="match status" value="1"/>
</dbReference>
<dbReference type="InterPro" id="IPR003660">
    <property type="entry name" value="HAMP_dom"/>
</dbReference>
<dbReference type="Pfam" id="PF00512">
    <property type="entry name" value="HisKA"/>
    <property type="match status" value="1"/>
</dbReference>
<keyword evidence="7" id="KW-0547">Nucleotide-binding</keyword>